<dbReference type="InterPro" id="IPR036942">
    <property type="entry name" value="Beta-barrel_TonB_sf"/>
</dbReference>
<dbReference type="Proteomes" id="UP000189545">
    <property type="component" value="Chromosome"/>
</dbReference>
<proteinExistence type="predicted"/>
<evidence type="ECO:0000259" key="5">
    <source>
        <dbReference type="Pfam" id="PF19783"/>
    </source>
</evidence>
<dbReference type="InterPro" id="IPR046235">
    <property type="entry name" value="DUF6268"/>
</dbReference>
<gene>
    <name evidence="6" type="ORF">Sps_03817</name>
</gene>
<dbReference type="GO" id="GO:0009279">
    <property type="term" value="C:cell outer membrane"/>
    <property type="evidence" value="ECO:0007669"/>
    <property type="project" value="UniProtKB-SubCell"/>
</dbReference>
<feature type="domain" description="DUF6268" evidence="5">
    <location>
        <begin position="83"/>
        <end position="290"/>
    </location>
</feature>
<name>A0A1S6HTR1_9GAMM</name>
<dbReference type="AlphaFoldDB" id="A0A1S6HTR1"/>
<evidence type="ECO:0000256" key="3">
    <source>
        <dbReference type="ARBA" id="ARBA00023237"/>
    </source>
</evidence>
<feature type="signal peptide" evidence="4">
    <location>
        <begin position="1"/>
        <end position="23"/>
    </location>
</feature>
<accession>A0A1S6HTR1</accession>
<evidence type="ECO:0000256" key="2">
    <source>
        <dbReference type="ARBA" id="ARBA00023136"/>
    </source>
</evidence>
<keyword evidence="7" id="KW-1185">Reference proteome</keyword>
<organism evidence="6 7">
    <name type="scientific">Shewanella psychrophila</name>
    <dbReference type="NCBI Taxonomy" id="225848"/>
    <lineage>
        <taxon>Bacteria</taxon>
        <taxon>Pseudomonadati</taxon>
        <taxon>Pseudomonadota</taxon>
        <taxon>Gammaproteobacteria</taxon>
        <taxon>Alteromonadales</taxon>
        <taxon>Shewanellaceae</taxon>
        <taxon>Shewanella</taxon>
    </lineage>
</organism>
<dbReference type="STRING" id="225848.Sps_03817"/>
<keyword evidence="3" id="KW-0998">Cell outer membrane</keyword>
<evidence type="ECO:0000313" key="7">
    <source>
        <dbReference type="Proteomes" id="UP000189545"/>
    </source>
</evidence>
<evidence type="ECO:0000256" key="4">
    <source>
        <dbReference type="SAM" id="SignalP"/>
    </source>
</evidence>
<reference evidence="6 7" key="1">
    <citation type="submission" date="2016-03" db="EMBL/GenBank/DDBJ databases">
        <title>Complete genome sequence of Shewanella psychrophila WP2, a deep sea bacterium isolated from west Pacific sediment.</title>
        <authorList>
            <person name="Xu G."/>
            <person name="Jian H."/>
        </authorList>
    </citation>
    <scope>NUCLEOTIDE SEQUENCE [LARGE SCALE GENOMIC DNA]</scope>
    <source>
        <strain evidence="6 7">WP2</strain>
    </source>
</reference>
<dbReference type="Gene3D" id="2.40.170.20">
    <property type="entry name" value="TonB-dependent receptor, beta-barrel domain"/>
    <property type="match status" value="1"/>
</dbReference>
<evidence type="ECO:0000313" key="6">
    <source>
        <dbReference type="EMBL" id="AQS38933.1"/>
    </source>
</evidence>
<dbReference type="RefSeq" id="WP_077753906.1">
    <property type="nucleotide sequence ID" value="NZ_CP014782.1"/>
</dbReference>
<protein>
    <recommendedName>
        <fullName evidence="5">DUF6268 domain-containing protein</fullName>
    </recommendedName>
</protein>
<sequence>MIKQSFLGSVYFFVCFLTSMALAADESAKQYSPFSISASKISTGEADVGAGEQTLQRDTWLFDAKFKQPLNKHWTLGFDLSYAALDYDWQHMKQPMFDGAVNPWSDLTRYSAGLSVMYRHDKHWMFMMAPKLQYAYADVDNISSSDAMSYGVVATGMYRFDNGNMLGFGVAYLNDISEVRTVPYLAVRWQINDNLRLGNPFSAGFSGPAGLELTYQVSPSFDIGLGTSKRTQRFLIQDEDVTVEIDELVSFLRAGWSINPSTNLNAYAGYYFNGEMELSEPELVETLDNQVAFALAAEYKF</sequence>
<dbReference type="KEGG" id="spsw:Sps_03817"/>
<keyword evidence="2" id="KW-0472">Membrane</keyword>
<evidence type="ECO:0000256" key="1">
    <source>
        <dbReference type="ARBA" id="ARBA00004442"/>
    </source>
</evidence>
<dbReference type="SUPFAM" id="SSF56935">
    <property type="entry name" value="Porins"/>
    <property type="match status" value="1"/>
</dbReference>
<feature type="chain" id="PRO_5012865298" description="DUF6268 domain-containing protein" evidence="4">
    <location>
        <begin position="24"/>
        <end position="301"/>
    </location>
</feature>
<comment type="subcellular location">
    <subcellularLocation>
        <location evidence="1">Cell outer membrane</location>
    </subcellularLocation>
</comment>
<dbReference type="Pfam" id="PF19783">
    <property type="entry name" value="DUF6268"/>
    <property type="match status" value="1"/>
</dbReference>
<dbReference type="OrthoDB" id="190240at2"/>
<keyword evidence="4" id="KW-0732">Signal</keyword>
<dbReference type="EMBL" id="CP014782">
    <property type="protein sequence ID" value="AQS38933.1"/>
    <property type="molecule type" value="Genomic_DNA"/>
</dbReference>